<name>A0A8S4RIZ9_9NEOP</name>
<evidence type="ECO:0000313" key="3">
    <source>
        <dbReference type="Proteomes" id="UP000838756"/>
    </source>
</evidence>
<evidence type="ECO:0000256" key="1">
    <source>
        <dbReference type="SAM" id="MobiDB-lite"/>
    </source>
</evidence>
<gene>
    <name evidence="2" type="primary">jg24144</name>
    <name evidence="2" type="ORF">PAEG_LOCUS14991</name>
</gene>
<keyword evidence="3" id="KW-1185">Reference proteome</keyword>
<evidence type="ECO:0000313" key="2">
    <source>
        <dbReference type="EMBL" id="CAH2237811.1"/>
    </source>
</evidence>
<organism evidence="2 3">
    <name type="scientific">Pararge aegeria aegeria</name>
    <dbReference type="NCBI Taxonomy" id="348720"/>
    <lineage>
        <taxon>Eukaryota</taxon>
        <taxon>Metazoa</taxon>
        <taxon>Ecdysozoa</taxon>
        <taxon>Arthropoda</taxon>
        <taxon>Hexapoda</taxon>
        <taxon>Insecta</taxon>
        <taxon>Pterygota</taxon>
        <taxon>Neoptera</taxon>
        <taxon>Endopterygota</taxon>
        <taxon>Lepidoptera</taxon>
        <taxon>Glossata</taxon>
        <taxon>Ditrysia</taxon>
        <taxon>Papilionoidea</taxon>
        <taxon>Nymphalidae</taxon>
        <taxon>Satyrinae</taxon>
        <taxon>Satyrini</taxon>
        <taxon>Parargina</taxon>
        <taxon>Pararge</taxon>
    </lineage>
</organism>
<sequence length="91" mass="10150">MKHRLTYCSDIVAEQRAAYLASPASLPEALGDLSSVGWSDLAGSCTSGTTYNGRFRLTKYGDKPSERRRSREKVYRYINRQNIDSSTPISA</sequence>
<dbReference type="EMBL" id="CAKXAJ010025287">
    <property type="protein sequence ID" value="CAH2237811.1"/>
    <property type="molecule type" value="Genomic_DNA"/>
</dbReference>
<reference evidence="2" key="1">
    <citation type="submission" date="2022-03" db="EMBL/GenBank/DDBJ databases">
        <authorList>
            <person name="Lindestad O."/>
        </authorList>
    </citation>
    <scope>NUCLEOTIDE SEQUENCE</scope>
</reference>
<feature type="region of interest" description="Disordered" evidence="1">
    <location>
        <begin position="58"/>
        <end position="77"/>
    </location>
</feature>
<feature type="compositionally biased region" description="Basic and acidic residues" evidence="1">
    <location>
        <begin position="59"/>
        <end position="75"/>
    </location>
</feature>
<accession>A0A8S4RIZ9</accession>
<dbReference type="AlphaFoldDB" id="A0A8S4RIZ9"/>
<dbReference type="OrthoDB" id="5419617at2759"/>
<protein>
    <submittedName>
        <fullName evidence="2">Jg24144 protein</fullName>
    </submittedName>
</protein>
<proteinExistence type="predicted"/>
<dbReference type="Proteomes" id="UP000838756">
    <property type="component" value="Unassembled WGS sequence"/>
</dbReference>
<comment type="caution">
    <text evidence="2">The sequence shown here is derived from an EMBL/GenBank/DDBJ whole genome shotgun (WGS) entry which is preliminary data.</text>
</comment>